<keyword evidence="1" id="KW-0812">Transmembrane</keyword>
<evidence type="ECO:0000256" key="1">
    <source>
        <dbReference type="SAM" id="Phobius"/>
    </source>
</evidence>
<dbReference type="RefSeq" id="WP_349760573.1">
    <property type="nucleotide sequence ID" value="NZ_JBEGCJ010000001.1"/>
</dbReference>
<evidence type="ECO:0000313" key="3">
    <source>
        <dbReference type="Proteomes" id="UP001442468"/>
    </source>
</evidence>
<dbReference type="InterPro" id="IPR010865">
    <property type="entry name" value="DUF1499"/>
</dbReference>
<reference evidence="2 3" key="1">
    <citation type="submission" date="2024-05" db="EMBL/GenBank/DDBJ databases">
        <title>Halomonas sp. SSM6 16S ribosomal RNA gene Genome sequencing and assembly.</title>
        <authorList>
            <person name="Yook S."/>
        </authorList>
    </citation>
    <scope>NUCLEOTIDE SEQUENCE [LARGE SCALE GENOMIC DNA]</scope>
    <source>
        <strain evidence="2 3">SSM6</strain>
    </source>
</reference>
<gene>
    <name evidence="2" type="ORF">ABE960_02155</name>
</gene>
<dbReference type="Proteomes" id="UP001442468">
    <property type="component" value="Unassembled WGS sequence"/>
</dbReference>
<proteinExistence type="predicted"/>
<keyword evidence="3" id="KW-1185">Reference proteome</keyword>
<comment type="caution">
    <text evidence="2">The sequence shown here is derived from an EMBL/GenBank/DDBJ whole genome shotgun (WGS) entry which is preliminary data.</text>
</comment>
<name>A0ABV1NBB7_9GAMM</name>
<dbReference type="Pfam" id="PF07386">
    <property type="entry name" value="DUF1499"/>
    <property type="match status" value="1"/>
</dbReference>
<keyword evidence="1" id="KW-0472">Membrane</keyword>
<dbReference type="EMBL" id="JBEGCJ010000001">
    <property type="protein sequence ID" value="MEQ6916331.1"/>
    <property type="molecule type" value="Genomic_DNA"/>
</dbReference>
<feature type="transmembrane region" description="Helical" evidence="1">
    <location>
        <begin position="59"/>
        <end position="78"/>
    </location>
</feature>
<keyword evidence="1" id="KW-1133">Transmembrane helix</keyword>
<feature type="transmembrane region" description="Helical" evidence="1">
    <location>
        <begin position="85"/>
        <end position="104"/>
    </location>
</feature>
<evidence type="ECO:0000313" key="2">
    <source>
        <dbReference type="EMBL" id="MEQ6916331.1"/>
    </source>
</evidence>
<accession>A0ABV1NBB7</accession>
<sequence>MTRERMVSGHRGQGLAFKVALAGGILASLAALSMAGAGPAYRLEALALGDAFSMLRYGAFIAFGASGLGLVSLLIAALTRRLLPAVLGALVILAGLALVAVPWLQLQQARSVPPIHDITTDLLDPPAFEALVAPREAAPNAVAYPGEETARQQREAYPDIQPLMLAASLEAVRTAAEAEAREAGWEIAALEERRLEATDTTFWFGFKDDVVIRMTETGDGVTGDEVRVDMRSASRLGTSDVGTNAARIRAFLEALERRVMPQ</sequence>
<organism evidence="2 3">
    <name type="scientific">Halomonas aquatica</name>
    <dbReference type="NCBI Taxonomy" id="3151123"/>
    <lineage>
        <taxon>Bacteria</taxon>
        <taxon>Pseudomonadati</taxon>
        <taxon>Pseudomonadota</taxon>
        <taxon>Gammaproteobacteria</taxon>
        <taxon>Oceanospirillales</taxon>
        <taxon>Halomonadaceae</taxon>
        <taxon>Halomonas</taxon>
    </lineage>
</organism>
<protein>
    <submittedName>
        <fullName evidence="2">DUF1499 domain-containing protein</fullName>
    </submittedName>
</protein>